<evidence type="ECO:0000256" key="4">
    <source>
        <dbReference type="ARBA" id="ARBA00022475"/>
    </source>
</evidence>
<dbReference type="EMBL" id="JAGFNZ010000004">
    <property type="protein sequence ID" value="MBW7573439.1"/>
    <property type="molecule type" value="Genomic_DNA"/>
</dbReference>
<keyword evidence="11" id="KW-1185">Reference proteome</keyword>
<dbReference type="InterPro" id="IPR025720">
    <property type="entry name" value="RibU"/>
</dbReference>
<evidence type="ECO:0000256" key="9">
    <source>
        <dbReference type="SAM" id="Phobius"/>
    </source>
</evidence>
<evidence type="ECO:0000256" key="2">
    <source>
        <dbReference type="ARBA" id="ARBA00005540"/>
    </source>
</evidence>
<dbReference type="Proteomes" id="UP000719942">
    <property type="component" value="Unassembled WGS sequence"/>
</dbReference>
<feature type="transmembrane region" description="Helical" evidence="9">
    <location>
        <begin position="123"/>
        <end position="146"/>
    </location>
</feature>
<evidence type="ECO:0000256" key="3">
    <source>
        <dbReference type="ARBA" id="ARBA00022448"/>
    </source>
</evidence>
<comment type="subcellular location">
    <subcellularLocation>
        <location evidence="1">Cell membrane</location>
        <topology evidence="1">Multi-pass membrane protein</topology>
    </subcellularLocation>
</comment>
<proteinExistence type="inferred from homology"/>
<dbReference type="InterPro" id="IPR024529">
    <property type="entry name" value="ECF_trnsprt_substrate-spec"/>
</dbReference>
<organism evidence="10 11">
    <name type="scientific">Caproiciproducens faecalis</name>
    <dbReference type="NCBI Taxonomy" id="2820301"/>
    <lineage>
        <taxon>Bacteria</taxon>
        <taxon>Bacillati</taxon>
        <taxon>Bacillota</taxon>
        <taxon>Clostridia</taxon>
        <taxon>Eubacteriales</taxon>
        <taxon>Acutalibacteraceae</taxon>
        <taxon>Caproiciproducens</taxon>
    </lineage>
</organism>
<dbReference type="PANTHER" id="PTHR38438:SF1">
    <property type="entry name" value="RIBOFLAVIN TRANSPORTER RIBU"/>
    <property type="match status" value="1"/>
</dbReference>
<reference evidence="10 11" key="1">
    <citation type="submission" date="2021-03" db="EMBL/GenBank/DDBJ databases">
        <title>Caproiciproducens sp. nov. isolated from feces of cow.</title>
        <authorList>
            <person name="Choi J.-Y."/>
        </authorList>
    </citation>
    <scope>NUCLEOTIDE SEQUENCE [LARGE SCALE GENOMIC DNA]</scope>
    <source>
        <strain evidence="10 11">AGMB10547</strain>
    </source>
</reference>
<comment type="caution">
    <text evidence="10">The sequence shown here is derived from an EMBL/GenBank/DDBJ whole genome shotgun (WGS) entry which is preliminary data.</text>
</comment>
<comment type="function">
    <text evidence="8">Probably a riboflavin-binding protein that interacts with the energy-coupling factor (ECF) ABC-transporter complex.</text>
</comment>
<evidence type="ECO:0000256" key="7">
    <source>
        <dbReference type="ARBA" id="ARBA00023136"/>
    </source>
</evidence>
<dbReference type="PANTHER" id="PTHR38438">
    <property type="entry name" value="RIBOFLAVIN TRANSPORTER RIBU"/>
    <property type="match status" value="1"/>
</dbReference>
<dbReference type="Gene3D" id="1.10.1760.20">
    <property type="match status" value="1"/>
</dbReference>
<dbReference type="RefSeq" id="WP_219965836.1">
    <property type="nucleotide sequence ID" value="NZ_JAGFNZ010000004.1"/>
</dbReference>
<dbReference type="Pfam" id="PF12822">
    <property type="entry name" value="ECF_trnsprt"/>
    <property type="match status" value="1"/>
</dbReference>
<name>A0ABS7DQ51_9FIRM</name>
<evidence type="ECO:0000256" key="6">
    <source>
        <dbReference type="ARBA" id="ARBA00022989"/>
    </source>
</evidence>
<evidence type="ECO:0000256" key="5">
    <source>
        <dbReference type="ARBA" id="ARBA00022692"/>
    </source>
</evidence>
<protein>
    <recommendedName>
        <fullName evidence="8">Riboflavin transporter</fullName>
    </recommendedName>
</protein>
<feature type="transmembrane region" description="Helical" evidence="9">
    <location>
        <begin position="53"/>
        <end position="80"/>
    </location>
</feature>
<feature type="transmembrane region" description="Helical" evidence="9">
    <location>
        <begin position="92"/>
        <end position="111"/>
    </location>
</feature>
<evidence type="ECO:0000256" key="8">
    <source>
        <dbReference type="PIRNR" id="PIRNR037778"/>
    </source>
</evidence>
<keyword evidence="4 8" id="KW-1003">Cell membrane</keyword>
<keyword evidence="6 9" id="KW-1133">Transmembrane helix</keyword>
<evidence type="ECO:0000313" key="10">
    <source>
        <dbReference type="EMBL" id="MBW7573439.1"/>
    </source>
</evidence>
<sequence length="211" mass="22668">MNTITNAKKSTKLLDTRGIAQIGILSAIAAILMVVEIPLWFAPSFYKIDLSELPVLIGSFAMGPFAGVIIELVKVLLYLIIHGSSTGGVGDIANFVIGCSFIIPSAMIYRYHKSKKSAMFGMAVGTLTLIVVGSLLNAFVLLPFYAKVFNMPLDALIGMGHAVNPSINDLNSFVMLAVAPFNLLKGVLVSAVTMLVYKHVSPILHNKMGRK</sequence>
<evidence type="ECO:0000313" key="11">
    <source>
        <dbReference type="Proteomes" id="UP000719942"/>
    </source>
</evidence>
<dbReference type="PIRSF" id="PIRSF037778">
    <property type="entry name" value="UCP037778_transp_RibU"/>
    <property type="match status" value="1"/>
</dbReference>
<feature type="transmembrane region" description="Helical" evidence="9">
    <location>
        <begin position="20"/>
        <end position="41"/>
    </location>
</feature>
<gene>
    <name evidence="10" type="ORF">J5W02_11525</name>
</gene>
<comment type="similarity">
    <text evidence="2 8">Belongs to the prokaryotic riboflavin transporter (P-RFT) (TC 2.A.87) family.</text>
</comment>
<accession>A0ABS7DQ51</accession>
<keyword evidence="7 8" id="KW-0472">Membrane</keyword>
<keyword evidence="5 9" id="KW-0812">Transmembrane</keyword>
<evidence type="ECO:0000256" key="1">
    <source>
        <dbReference type="ARBA" id="ARBA00004651"/>
    </source>
</evidence>
<keyword evidence="3 8" id="KW-0813">Transport</keyword>